<protein>
    <submittedName>
        <fullName evidence="1">Uncharacterized protein</fullName>
    </submittedName>
</protein>
<evidence type="ECO:0000313" key="2">
    <source>
        <dbReference type="Proteomes" id="UP001234989"/>
    </source>
</evidence>
<sequence>MTKSADYIPVKVSFLAENYVKLYIKEIVKLHGVPSSIIRIRVKHSTTFHPQTLKDILRACVIDFQGNNWDDHLPLIEFAYNNSYYSSITMAPFEALYGRRCRYLVGCFEVGEFPLIRPELVSEAIQKV</sequence>
<evidence type="ECO:0000313" key="1">
    <source>
        <dbReference type="EMBL" id="WMV50718.1"/>
    </source>
</evidence>
<organism evidence="1 2">
    <name type="scientific">Solanum verrucosum</name>
    <dbReference type="NCBI Taxonomy" id="315347"/>
    <lineage>
        <taxon>Eukaryota</taxon>
        <taxon>Viridiplantae</taxon>
        <taxon>Streptophyta</taxon>
        <taxon>Embryophyta</taxon>
        <taxon>Tracheophyta</taxon>
        <taxon>Spermatophyta</taxon>
        <taxon>Magnoliopsida</taxon>
        <taxon>eudicotyledons</taxon>
        <taxon>Gunneridae</taxon>
        <taxon>Pentapetalae</taxon>
        <taxon>asterids</taxon>
        <taxon>lamiids</taxon>
        <taxon>Solanales</taxon>
        <taxon>Solanaceae</taxon>
        <taxon>Solanoideae</taxon>
        <taxon>Solaneae</taxon>
        <taxon>Solanum</taxon>
    </lineage>
</organism>
<keyword evidence="2" id="KW-1185">Reference proteome</keyword>
<name>A0AAF0ZUZ2_SOLVR</name>
<dbReference type="GO" id="GO:0003676">
    <property type="term" value="F:nucleic acid binding"/>
    <property type="evidence" value="ECO:0007669"/>
    <property type="project" value="InterPro"/>
</dbReference>
<dbReference type="Gene3D" id="3.30.420.10">
    <property type="entry name" value="Ribonuclease H-like superfamily/Ribonuclease H"/>
    <property type="match status" value="1"/>
</dbReference>
<gene>
    <name evidence="1" type="ORF">MTR67_044103</name>
</gene>
<reference evidence="1" key="1">
    <citation type="submission" date="2023-08" db="EMBL/GenBank/DDBJ databases">
        <title>A de novo genome assembly of Solanum verrucosum Schlechtendal, a Mexican diploid species geographically isolated from the other diploid A-genome species in potato relatives.</title>
        <authorList>
            <person name="Hosaka K."/>
        </authorList>
    </citation>
    <scope>NUCLEOTIDE SEQUENCE</scope>
    <source>
        <tissue evidence="1">Young leaves</tissue>
    </source>
</reference>
<dbReference type="InterPro" id="IPR036397">
    <property type="entry name" value="RNaseH_sf"/>
</dbReference>
<accession>A0AAF0ZUZ2</accession>
<dbReference type="AlphaFoldDB" id="A0AAF0ZUZ2"/>
<proteinExistence type="predicted"/>
<dbReference type="PANTHER" id="PTHR45835:SF91">
    <property type="entry name" value="RETROTRANSPOSON, TY3-GYPSY SUBCLASS-LIKE PROTEIN"/>
    <property type="match status" value="1"/>
</dbReference>
<dbReference type="InterPro" id="IPR012337">
    <property type="entry name" value="RNaseH-like_sf"/>
</dbReference>
<dbReference type="EMBL" id="CP133621">
    <property type="protein sequence ID" value="WMV50718.1"/>
    <property type="molecule type" value="Genomic_DNA"/>
</dbReference>
<dbReference type="Proteomes" id="UP001234989">
    <property type="component" value="Chromosome 10"/>
</dbReference>
<dbReference type="SUPFAM" id="SSF53098">
    <property type="entry name" value="Ribonuclease H-like"/>
    <property type="match status" value="1"/>
</dbReference>
<dbReference type="PANTHER" id="PTHR45835">
    <property type="entry name" value="YALI0A06105P"/>
    <property type="match status" value="1"/>
</dbReference>